<dbReference type="InterPro" id="IPR041633">
    <property type="entry name" value="Polbeta"/>
</dbReference>
<dbReference type="InterPro" id="IPR043519">
    <property type="entry name" value="NT_sf"/>
</dbReference>
<reference evidence="3" key="1">
    <citation type="journal article" date="2019" name="Int. J. Syst. Evol. Microbiol.">
        <title>The Global Catalogue of Microorganisms (GCM) 10K type strain sequencing project: providing services to taxonomists for standard genome sequencing and annotation.</title>
        <authorList>
            <consortium name="The Broad Institute Genomics Platform"/>
            <consortium name="The Broad Institute Genome Sequencing Center for Infectious Disease"/>
            <person name="Wu L."/>
            <person name="Ma J."/>
        </authorList>
    </citation>
    <scope>NUCLEOTIDE SEQUENCE [LARGE SCALE GENOMIC DNA]</scope>
    <source>
        <strain evidence="3">IBRC 10765</strain>
    </source>
</reference>
<protein>
    <submittedName>
        <fullName evidence="2">Nucleotidyltransferase domain-containing protein</fullName>
    </submittedName>
</protein>
<evidence type="ECO:0000313" key="3">
    <source>
        <dbReference type="Proteomes" id="UP001595617"/>
    </source>
</evidence>
<keyword evidence="3" id="KW-1185">Reference proteome</keyword>
<evidence type="ECO:0000259" key="1">
    <source>
        <dbReference type="Pfam" id="PF18765"/>
    </source>
</evidence>
<dbReference type="Proteomes" id="UP001595617">
    <property type="component" value="Unassembled WGS sequence"/>
</dbReference>
<dbReference type="Gene3D" id="3.30.460.10">
    <property type="entry name" value="Beta Polymerase, domain 2"/>
    <property type="match status" value="1"/>
</dbReference>
<dbReference type="CDD" id="cd05403">
    <property type="entry name" value="NT_KNTase_like"/>
    <property type="match status" value="1"/>
</dbReference>
<comment type="caution">
    <text evidence="2">The sequence shown here is derived from an EMBL/GenBank/DDBJ whole genome shotgun (WGS) entry which is preliminary data.</text>
</comment>
<dbReference type="SUPFAM" id="SSF81301">
    <property type="entry name" value="Nucleotidyltransferase"/>
    <property type="match status" value="1"/>
</dbReference>
<gene>
    <name evidence="2" type="ORF">ACFOOG_07875</name>
</gene>
<sequence>MISEQNTGLKQQDVIDISHAASRINNLEALVLFGSRAKGNFRKGSDVDLAIKGPSVTYESVVQLAVELNETSPMPYFFDVLHYDTLQEPDLKAHIDRVGIEIYSRLRSP</sequence>
<dbReference type="EMBL" id="JBHRYR010000003">
    <property type="protein sequence ID" value="MFC3852747.1"/>
    <property type="molecule type" value="Genomic_DNA"/>
</dbReference>
<name>A0ABV7ZW51_9GAMM</name>
<proteinExistence type="predicted"/>
<dbReference type="RefSeq" id="WP_380695252.1">
    <property type="nucleotide sequence ID" value="NZ_JBHRYR010000003.1"/>
</dbReference>
<organism evidence="2 3">
    <name type="scientific">Saccharospirillum mangrovi</name>
    <dbReference type="NCBI Taxonomy" id="2161747"/>
    <lineage>
        <taxon>Bacteria</taxon>
        <taxon>Pseudomonadati</taxon>
        <taxon>Pseudomonadota</taxon>
        <taxon>Gammaproteobacteria</taxon>
        <taxon>Oceanospirillales</taxon>
        <taxon>Saccharospirillaceae</taxon>
        <taxon>Saccharospirillum</taxon>
    </lineage>
</organism>
<feature type="domain" description="Polymerase beta nucleotidyltransferase" evidence="1">
    <location>
        <begin position="17"/>
        <end position="105"/>
    </location>
</feature>
<accession>A0ABV7ZW51</accession>
<dbReference type="Pfam" id="PF18765">
    <property type="entry name" value="Polbeta"/>
    <property type="match status" value="1"/>
</dbReference>
<evidence type="ECO:0000313" key="2">
    <source>
        <dbReference type="EMBL" id="MFC3852747.1"/>
    </source>
</evidence>